<dbReference type="InterPro" id="IPR011010">
    <property type="entry name" value="DNA_brk_join_enz"/>
</dbReference>
<evidence type="ECO:0000259" key="2">
    <source>
        <dbReference type="PROSITE" id="PS51898"/>
    </source>
</evidence>
<dbReference type="GO" id="GO:0006310">
    <property type="term" value="P:DNA recombination"/>
    <property type="evidence" value="ECO:0007669"/>
    <property type="project" value="UniProtKB-KW"/>
</dbReference>
<evidence type="ECO:0000313" key="3">
    <source>
        <dbReference type="EMBL" id="PWG15580.1"/>
    </source>
</evidence>
<dbReference type="EMBL" id="QETF01000042">
    <property type="protein sequence ID" value="PWG15580.1"/>
    <property type="molecule type" value="Genomic_DNA"/>
</dbReference>
<reference evidence="4" key="1">
    <citation type="submission" date="2018-05" db="EMBL/GenBank/DDBJ databases">
        <authorList>
            <person name="Du Z."/>
            <person name="Wang X."/>
        </authorList>
    </citation>
    <scope>NUCLEOTIDE SEQUENCE [LARGE SCALE GENOMIC DNA]</scope>
    <source>
        <strain evidence="4">WDS4C29</strain>
    </source>
</reference>
<dbReference type="Proteomes" id="UP000245293">
    <property type="component" value="Unassembled WGS sequence"/>
</dbReference>
<comment type="caution">
    <text evidence="3">The sequence shown here is derived from an EMBL/GenBank/DDBJ whole genome shotgun (WGS) entry which is preliminary data.</text>
</comment>
<dbReference type="Pfam" id="PF00589">
    <property type="entry name" value="Phage_integrase"/>
    <property type="match status" value="1"/>
</dbReference>
<feature type="domain" description="Tyr recombinase" evidence="2">
    <location>
        <begin position="17"/>
        <end position="204"/>
    </location>
</feature>
<sequence length="206" mass="23407">MDNPFQRVQFDRTRGSKIRETIPTEIISLVQSFCYQEDDEARWLIALISDTGMRLAEAAGLLLSDLVLSHDYPHVIVQTHAWRSLKTRSSARTVPLVGSSLWAAQRILEEHSKSKFAFPRYNEGRDLTATNSASAALNKWLKKRTSSTYTIHGFRHSMRDRLRSIECPSEIIDQLGGWHTEGVGSQYGNGYSLINTHRWMSGIIIT</sequence>
<dbReference type="SUPFAM" id="SSF56349">
    <property type="entry name" value="DNA breaking-rejoining enzymes"/>
    <property type="match status" value="1"/>
</dbReference>
<evidence type="ECO:0000313" key="4">
    <source>
        <dbReference type="Proteomes" id="UP000245293"/>
    </source>
</evidence>
<gene>
    <name evidence="3" type="ORF">DFK10_16140</name>
</gene>
<organism evidence="3 4">
    <name type="scientific">Salibaculum griseiflavum</name>
    <dbReference type="NCBI Taxonomy" id="1914409"/>
    <lineage>
        <taxon>Bacteria</taxon>
        <taxon>Pseudomonadati</taxon>
        <taxon>Pseudomonadota</taxon>
        <taxon>Alphaproteobacteria</taxon>
        <taxon>Rhodobacterales</taxon>
        <taxon>Roseobacteraceae</taxon>
        <taxon>Salibaculum</taxon>
    </lineage>
</organism>
<protein>
    <submittedName>
        <fullName evidence="3">Integrase</fullName>
    </submittedName>
</protein>
<keyword evidence="1" id="KW-0233">DNA recombination</keyword>
<keyword evidence="4" id="KW-1185">Reference proteome</keyword>
<dbReference type="GO" id="GO:0003677">
    <property type="term" value="F:DNA binding"/>
    <property type="evidence" value="ECO:0007669"/>
    <property type="project" value="InterPro"/>
</dbReference>
<dbReference type="InterPro" id="IPR002104">
    <property type="entry name" value="Integrase_catalytic"/>
</dbReference>
<name>A0A2V1P1H3_9RHOB</name>
<dbReference type="PROSITE" id="PS51898">
    <property type="entry name" value="TYR_RECOMBINASE"/>
    <property type="match status" value="1"/>
</dbReference>
<dbReference type="GO" id="GO:0015074">
    <property type="term" value="P:DNA integration"/>
    <property type="evidence" value="ECO:0007669"/>
    <property type="project" value="InterPro"/>
</dbReference>
<dbReference type="Gene3D" id="1.10.443.10">
    <property type="entry name" value="Intergrase catalytic core"/>
    <property type="match status" value="1"/>
</dbReference>
<dbReference type="AlphaFoldDB" id="A0A2V1P1H3"/>
<accession>A0A2V1P1H3</accession>
<evidence type="ECO:0000256" key="1">
    <source>
        <dbReference type="ARBA" id="ARBA00023172"/>
    </source>
</evidence>
<dbReference type="InterPro" id="IPR013762">
    <property type="entry name" value="Integrase-like_cat_sf"/>
</dbReference>
<proteinExistence type="predicted"/>